<name>A0AAD2VUB9_PRORE</name>
<dbReference type="AlphaFoldDB" id="A0AAD2VUB9"/>
<proteinExistence type="predicted"/>
<evidence type="ECO:0000313" key="2">
    <source>
        <dbReference type="EMBL" id="EMR4590703.1"/>
    </source>
</evidence>
<comment type="caution">
    <text evidence="1">The sequence shown here is derived from an EMBL/GenBank/DDBJ whole genome shotgun (WGS) entry which is preliminary data.</text>
</comment>
<dbReference type="EMBL" id="ABEXCJ050000006">
    <property type="protein sequence ID" value="EMR4590703.1"/>
    <property type="molecule type" value="Genomic_DNA"/>
</dbReference>
<protein>
    <submittedName>
        <fullName evidence="1">Uncharacterized protein</fullName>
    </submittedName>
</protein>
<evidence type="ECO:0000313" key="1">
    <source>
        <dbReference type="EMBL" id="ELR5218516.1"/>
    </source>
</evidence>
<accession>A0AAD2VUB9</accession>
<organism evidence="1">
    <name type="scientific">Providencia rettgeri</name>
    <dbReference type="NCBI Taxonomy" id="587"/>
    <lineage>
        <taxon>Bacteria</taxon>
        <taxon>Pseudomonadati</taxon>
        <taxon>Pseudomonadota</taxon>
        <taxon>Gammaproteobacteria</taxon>
        <taxon>Enterobacterales</taxon>
        <taxon>Morganellaceae</taxon>
        <taxon>Providencia</taxon>
    </lineage>
</organism>
<dbReference type="EMBL" id="ABEXCJ040000006">
    <property type="protein sequence ID" value="ELR5218516.1"/>
    <property type="molecule type" value="Genomic_DNA"/>
</dbReference>
<dbReference type="RefSeq" id="WP_231068789.1">
    <property type="nucleotide sequence ID" value="NZ_CP141742.1"/>
</dbReference>
<reference evidence="1" key="1">
    <citation type="submission" date="2023-10" db="EMBL/GenBank/DDBJ databases">
        <authorList>
            <consortium name="Clinical and Environmental Microbiology Branch: Whole genome sequencing antimicrobial resistance pathogens in the healthcare setting"/>
        </authorList>
    </citation>
    <scope>NUCLEOTIDE SEQUENCE</scope>
    <source>
        <strain evidence="1">2020QW-00022</strain>
    </source>
</reference>
<sequence length="56" mass="6520">MAKTIIDKLELIIDDLVFDREMSSKGVLFRRENLDELISVLIDAREEIEKLQSAKK</sequence>
<gene>
    <name evidence="2" type="ORF">M0K77_003046</name>
    <name evidence="1" type="ORF">M0K77_RS15230</name>
</gene>